<feature type="compositionally biased region" description="Acidic residues" evidence="1">
    <location>
        <begin position="28"/>
        <end position="48"/>
    </location>
</feature>
<dbReference type="AlphaFoldDB" id="A0A9N7Y6X3"/>
<feature type="region of interest" description="Disordered" evidence="1">
    <location>
        <begin position="69"/>
        <end position="112"/>
    </location>
</feature>
<accession>A0A9N7Y6X3</accession>
<dbReference type="Proteomes" id="UP001153269">
    <property type="component" value="Unassembled WGS sequence"/>
</dbReference>
<comment type="caution">
    <text evidence="2">The sequence shown here is derived from an EMBL/GenBank/DDBJ whole genome shotgun (WGS) entry which is preliminary data.</text>
</comment>
<keyword evidence="3" id="KW-1185">Reference proteome</keyword>
<proteinExistence type="predicted"/>
<reference evidence="2" key="1">
    <citation type="submission" date="2020-03" db="EMBL/GenBank/DDBJ databases">
        <authorList>
            <person name="Weist P."/>
        </authorList>
    </citation>
    <scope>NUCLEOTIDE SEQUENCE</scope>
</reference>
<dbReference type="EMBL" id="CADEAL010000473">
    <property type="protein sequence ID" value="CAB1420675.1"/>
    <property type="molecule type" value="Genomic_DNA"/>
</dbReference>
<evidence type="ECO:0000256" key="1">
    <source>
        <dbReference type="SAM" id="MobiDB-lite"/>
    </source>
</evidence>
<feature type="compositionally biased region" description="Basic residues" evidence="1">
    <location>
        <begin position="1"/>
        <end position="24"/>
    </location>
</feature>
<gene>
    <name evidence="2" type="ORF">PLEPLA_LOCUS8550</name>
</gene>
<organism evidence="2 3">
    <name type="scientific">Pleuronectes platessa</name>
    <name type="common">European plaice</name>
    <dbReference type="NCBI Taxonomy" id="8262"/>
    <lineage>
        <taxon>Eukaryota</taxon>
        <taxon>Metazoa</taxon>
        <taxon>Chordata</taxon>
        <taxon>Craniata</taxon>
        <taxon>Vertebrata</taxon>
        <taxon>Euteleostomi</taxon>
        <taxon>Actinopterygii</taxon>
        <taxon>Neopterygii</taxon>
        <taxon>Teleostei</taxon>
        <taxon>Neoteleostei</taxon>
        <taxon>Acanthomorphata</taxon>
        <taxon>Carangaria</taxon>
        <taxon>Pleuronectiformes</taxon>
        <taxon>Pleuronectoidei</taxon>
        <taxon>Pleuronectidae</taxon>
        <taxon>Pleuronectes</taxon>
    </lineage>
</organism>
<evidence type="ECO:0000313" key="2">
    <source>
        <dbReference type="EMBL" id="CAB1420675.1"/>
    </source>
</evidence>
<name>A0A9N7Y6X3_PLEPL</name>
<sequence>MEGGRRRRRRRRRWKRRRRRRRRGGGREEEEVEEEEEEVEEEEEEEEECRGGVICGYGCCPFCRSVRGKESEPVGEVQPESPRSLKSSSARPPVELRCSGLQKVRGPVSDRE</sequence>
<protein>
    <submittedName>
        <fullName evidence="2">Uncharacterized protein</fullName>
    </submittedName>
</protein>
<evidence type="ECO:0000313" key="3">
    <source>
        <dbReference type="Proteomes" id="UP001153269"/>
    </source>
</evidence>
<feature type="region of interest" description="Disordered" evidence="1">
    <location>
        <begin position="1"/>
        <end position="50"/>
    </location>
</feature>